<organism evidence="3">
    <name type="scientific">Pithovirus LCDPAC01</name>
    <dbReference type="NCBI Taxonomy" id="2506600"/>
    <lineage>
        <taxon>Viruses</taxon>
        <taxon>Pithoviruses</taxon>
    </lineage>
</organism>
<keyword evidence="1" id="KW-0378">Hydrolase</keyword>
<dbReference type="Gene3D" id="3.90.190.10">
    <property type="entry name" value="Protein tyrosine phosphatase superfamily"/>
    <property type="match status" value="1"/>
</dbReference>
<dbReference type="InterPro" id="IPR057023">
    <property type="entry name" value="PTP-SAK"/>
</dbReference>
<accession>A0A481YQ75</accession>
<feature type="domain" description="Swiss Army Knife protein DSP-PTPase phosphatase" evidence="2">
    <location>
        <begin position="33"/>
        <end position="90"/>
    </location>
</feature>
<dbReference type="SUPFAM" id="SSF52799">
    <property type="entry name" value="(Phosphotyrosine protein) phosphatases II"/>
    <property type="match status" value="1"/>
</dbReference>
<sequence length="230" mass="26251">MKLSPTLYYGINIRTVYPIFNVDHFIDLTEKFDYCSLVKNATYTKFSIPDRKAPSIKRLNVIIQFILSLKGVVYIFCKGGHGRSGTVAAAVYGKQHHIRGKEVIEFVNRKWHNQRDLSKIRPKIRKLGSPQTKVQKRQVTLFLAQNLDSLFVQTLTDILDNKIGIRGYFIWGRSDTKYIYVGTTPTYEVVISKSDVGEFTPTFNGTLSSITIKEKHILVSLTDVETRNIG</sequence>
<dbReference type="EMBL" id="MK500279">
    <property type="protein sequence ID" value="QBK84581.1"/>
    <property type="molecule type" value="Genomic_DNA"/>
</dbReference>
<proteinExistence type="predicted"/>
<dbReference type="InterPro" id="IPR029021">
    <property type="entry name" value="Prot-tyrosine_phosphatase-like"/>
</dbReference>
<evidence type="ECO:0000313" key="3">
    <source>
        <dbReference type="EMBL" id="QBK84581.1"/>
    </source>
</evidence>
<dbReference type="GO" id="GO:0016791">
    <property type="term" value="F:phosphatase activity"/>
    <property type="evidence" value="ECO:0007669"/>
    <property type="project" value="UniProtKB-ARBA"/>
</dbReference>
<evidence type="ECO:0000256" key="1">
    <source>
        <dbReference type="ARBA" id="ARBA00022801"/>
    </source>
</evidence>
<reference evidence="3" key="1">
    <citation type="journal article" date="2019" name="MBio">
        <title>Virus Genomes from Deep Sea Sediments Expand the Ocean Megavirome and Support Independent Origins of Viral Gigantism.</title>
        <authorList>
            <person name="Backstrom D."/>
            <person name="Yutin N."/>
            <person name="Jorgensen S.L."/>
            <person name="Dharamshi J."/>
            <person name="Homa F."/>
            <person name="Zaremba-Niedwiedzka K."/>
            <person name="Spang A."/>
            <person name="Wolf Y.I."/>
            <person name="Koonin E.V."/>
            <person name="Ettema T.J."/>
        </authorList>
    </citation>
    <scope>NUCLEOTIDE SEQUENCE</scope>
</reference>
<evidence type="ECO:0000259" key="2">
    <source>
        <dbReference type="Pfam" id="PF22784"/>
    </source>
</evidence>
<protein>
    <submittedName>
        <fullName evidence="3">Dual specificity phosphatase</fullName>
    </submittedName>
</protein>
<name>A0A481YQ75_9VIRU</name>
<dbReference type="Pfam" id="PF22784">
    <property type="entry name" value="PTP-SAK"/>
    <property type="match status" value="1"/>
</dbReference>
<gene>
    <name evidence="3" type="ORF">LCDPAC01_00620</name>
</gene>